<keyword evidence="4" id="KW-0238">DNA-binding</keyword>
<protein>
    <submittedName>
        <fullName evidence="8">Activated RNA polymerase II transcriptional coactivator p15</fullName>
    </submittedName>
</protein>
<dbReference type="Gene3D" id="2.30.31.10">
    <property type="entry name" value="Transcriptional Coactivator Pc4, Chain A"/>
    <property type="match status" value="1"/>
</dbReference>
<organism evidence="8 9">
    <name type="scientific">Clonorchis sinensis</name>
    <name type="common">Chinese liver fluke</name>
    <dbReference type="NCBI Taxonomy" id="79923"/>
    <lineage>
        <taxon>Eukaryota</taxon>
        <taxon>Metazoa</taxon>
        <taxon>Spiralia</taxon>
        <taxon>Lophotrochozoa</taxon>
        <taxon>Platyhelminthes</taxon>
        <taxon>Trematoda</taxon>
        <taxon>Digenea</taxon>
        <taxon>Opisthorchiida</taxon>
        <taxon>Opisthorchiata</taxon>
        <taxon>Opisthorchiidae</taxon>
        <taxon>Clonorchis</taxon>
    </lineage>
</organism>
<dbReference type="GO" id="GO:0005634">
    <property type="term" value="C:nucleus"/>
    <property type="evidence" value="ECO:0007669"/>
    <property type="project" value="UniProtKB-SubCell"/>
</dbReference>
<dbReference type="GO" id="GO:0003713">
    <property type="term" value="F:transcription coactivator activity"/>
    <property type="evidence" value="ECO:0007669"/>
    <property type="project" value="InterPro"/>
</dbReference>
<keyword evidence="5" id="KW-0804">Transcription</keyword>
<comment type="similarity">
    <text evidence="2">Belongs to the transcriptional coactivator PC4 family.</text>
</comment>
<dbReference type="Pfam" id="PF02229">
    <property type="entry name" value="PC4"/>
    <property type="match status" value="1"/>
</dbReference>
<gene>
    <name evidence="8" type="ORF">CLF_112783</name>
</gene>
<dbReference type="SUPFAM" id="SSF54447">
    <property type="entry name" value="ssDNA-binding transcriptional regulator domain"/>
    <property type="match status" value="1"/>
</dbReference>
<feature type="domain" description="Transcriptional coactivator p15 (PC4) C-terminal" evidence="7">
    <location>
        <begin position="3"/>
        <end position="54"/>
    </location>
</feature>
<dbReference type="AlphaFoldDB" id="G7YWZ7"/>
<evidence type="ECO:0000256" key="5">
    <source>
        <dbReference type="ARBA" id="ARBA00023163"/>
    </source>
</evidence>
<evidence type="ECO:0000256" key="6">
    <source>
        <dbReference type="ARBA" id="ARBA00023242"/>
    </source>
</evidence>
<reference key="2">
    <citation type="submission" date="2011-10" db="EMBL/GenBank/DDBJ databases">
        <title>The genome and transcriptome sequence of Clonorchis sinensis provide insights into the carcinogenic liver fluke.</title>
        <authorList>
            <person name="Wang X."/>
            <person name="Huang Y."/>
            <person name="Chen W."/>
            <person name="Liu H."/>
            <person name="Guo L."/>
            <person name="Chen Y."/>
            <person name="Luo F."/>
            <person name="Zhou W."/>
            <person name="Sun J."/>
            <person name="Mao Q."/>
            <person name="Liang P."/>
            <person name="Zhou C."/>
            <person name="Tian Y."/>
            <person name="Men J."/>
            <person name="Lv X."/>
            <person name="Huang L."/>
            <person name="Zhou J."/>
            <person name="Hu Y."/>
            <person name="Li R."/>
            <person name="Zhang F."/>
            <person name="Lei H."/>
            <person name="Li X."/>
            <person name="Hu X."/>
            <person name="Liang C."/>
            <person name="Xu J."/>
            <person name="Wu Z."/>
            <person name="Yu X."/>
        </authorList>
    </citation>
    <scope>NUCLEOTIDE SEQUENCE</scope>
    <source>
        <strain>Henan</strain>
    </source>
</reference>
<dbReference type="PANTHER" id="PTHR13215">
    <property type="entry name" value="RNA POLYMERASE II TRANSCRIPTIONAL COACTIVATOR"/>
    <property type="match status" value="1"/>
</dbReference>
<evidence type="ECO:0000256" key="1">
    <source>
        <dbReference type="ARBA" id="ARBA00004123"/>
    </source>
</evidence>
<evidence type="ECO:0000313" key="8">
    <source>
        <dbReference type="EMBL" id="GAA57477.1"/>
    </source>
</evidence>
<reference evidence="8" key="1">
    <citation type="journal article" date="2011" name="Genome Biol.">
        <title>The draft genome of the carcinogenic human liver fluke Clonorchis sinensis.</title>
        <authorList>
            <person name="Wang X."/>
            <person name="Chen W."/>
            <person name="Huang Y."/>
            <person name="Sun J."/>
            <person name="Men J."/>
            <person name="Liu H."/>
            <person name="Luo F."/>
            <person name="Guo L."/>
            <person name="Lv X."/>
            <person name="Deng C."/>
            <person name="Zhou C."/>
            <person name="Fan Y."/>
            <person name="Li X."/>
            <person name="Huang L."/>
            <person name="Hu Y."/>
            <person name="Liang C."/>
            <person name="Hu X."/>
            <person name="Xu J."/>
            <person name="Yu X."/>
        </authorList>
    </citation>
    <scope>NUCLEOTIDE SEQUENCE [LARGE SCALE GENOMIC DNA]</scope>
    <source>
        <strain evidence="8">Henan</strain>
    </source>
</reference>
<dbReference type="GO" id="GO:0060261">
    <property type="term" value="P:positive regulation of transcription initiation by RNA polymerase II"/>
    <property type="evidence" value="ECO:0007669"/>
    <property type="project" value="InterPro"/>
</dbReference>
<dbReference type="InParanoid" id="G7YWZ7"/>
<dbReference type="GO" id="GO:0003677">
    <property type="term" value="F:DNA binding"/>
    <property type="evidence" value="ECO:0007669"/>
    <property type="project" value="UniProtKB-KW"/>
</dbReference>
<accession>G7YWZ7</accession>
<dbReference type="InterPro" id="IPR009044">
    <property type="entry name" value="ssDNA-bd_transcriptional_reg"/>
</dbReference>
<dbReference type="STRING" id="79923.G7YWZ7"/>
<evidence type="ECO:0000256" key="2">
    <source>
        <dbReference type="ARBA" id="ARBA00009001"/>
    </source>
</evidence>
<evidence type="ECO:0000313" key="9">
    <source>
        <dbReference type="Proteomes" id="UP000008909"/>
    </source>
</evidence>
<name>G7YWZ7_CLOSI</name>
<evidence type="ECO:0000256" key="3">
    <source>
        <dbReference type="ARBA" id="ARBA00023015"/>
    </source>
</evidence>
<evidence type="ECO:0000259" key="7">
    <source>
        <dbReference type="Pfam" id="PF02229"/>
    </source>
</evidence>
<keyword evidence="3" id="KW-0805">Transcription regulation</keyword>
<dbReference type="FunCoup" id="G7YWZ7">
    <property type="interactions" value="860"/>
</dbReference>
<keyword evidence="9" id="KW-1185">Reference proteome</keyword>
<dbReference type="InterPro" id="IPR003173">
    <property type="entry name" value="PC4_C"/>
</dbReference>
<comment type="subcellular location">
    <subcellularLocation>
        <location evidence="1">Nucleus</location>
    </subcellularLocation>
</comment>
<dbReference type="Proteomes" id="UP000008909">
    <property type="component" value="Unassembled WGS sequence"/>
</dbReference>
<sequence>MIDLTGKKFVSVRQFKGRTFVDIREFYEDKSTGEMKPGKKGISLNVEQWDYLKSVMSEIDRDIVNMHR</sequence>
<keyword evidence="6" id="KW-0539">Nucleus</keyword>
<evidence type="ECO:0000256" key="4">
    <source>
        <dbReference type="ARBA" id="ARBA00023125"/>
    </source>
</evidence>
<proteinExistence type="inferred from homology"/>
<dbReference type="EMBL" id="DF144781">
    <property type="protein sequence ID" value="GAA57477.1"/>
    <property type="molecule type" value="Genomic_DNA"/>
</dbReference>
<dbReference type="InterPro" id="IPR045125">
    <property type="entry name" value="Sub1/Tcp4-like"/>
</dbReference>